<protein>
    <submittedName>
        <fullName evidence="2">Uncharacterized protein</fullName>
    </submittedName>
</protein>
<proteinExistence type="predicted"/>
<gene>
    <name evidence="2" type="ORF">E3P99_03903</name>
</gene>
<evidence type="ECO:0000256" key="1">
    <source>
        <dbReference type="SAM" id="MobiDB-lite"/>
    </source>
</evidence>
<reference evidence="2 3" key="1">
    <citation type="submission" date="2019-03" db="EMBL/GenBank/DDBJ databases">
        <title>Sequencing 23 genomes of Wallemia ichthyophaga.</title>
        <authorList>
            <person name="Gostincar C."/>
        </authorList>
    </citation>
    <scope>NUCLEOTIDE SEQUENCE [LARGE SCALE GENOMIC DNA]</scope>
    <source>
        <strain evidence="2 3">EXF-5753</strain>
    </source>
</reference>
<dbReference type="AlphaFoldDB" id="A0A4T0FGA2"/>
<feature type="region of interest" description="Disordered" evidence="1">
    <location>
        <begin position="157"/>
        <end position="258"/>
    </location>
</feature>
<name>A0A4T0FGA2_9BASI</name>
<keyword evidence="3" id="KW-1185">Reference proteome</keyword>
<comment type="caution">
    <text evidence="2">The sequence shown here is derived from an EMBL/GenBank/DDBJ whole genome shotgun (WGS) entry which is preliminary data.</text>
</comment>
<organism evidence="2 3">
    <name type="scientific">Wallemia hederae</name>
    <dbReference type="NCBI Taxonomy" id="1540922"/>
    <lineage>
        <taxon>Eukaryota</taxon>
        <taxon>Fungi</taxon>
        <taxon>Dikarya</taxon>
        <taxon>Basidiomycota</taxon>
        <taxon>Wallemiomycotina</taxon>
        <taxon>Wallemiomycetes</taxon>
        <taxon>Wallemiales</taxon>
        <taxon>Wallemiaceae</taxon>
        <taxon>Wallemia</taxon>
    </lineage>
</organism>
<dbReference type="EMBL" id="SPNW01000099">
    <property type="protein sequence ID" value="TIA85756.1"/>
    <property type="molecule type" value="Genomic_DNA"/>
</dbReference>
<evidence type="ECO:0000313" key="2">
    <source>
        <dbReference type="EMBL" id="TIA85756.1"/>
    </source>
</evidence>
<accession>A0A4T0FGA2</accession>
<feature type="compositionally biased region" description="Polar residues" evidence="1">
    <location>
        <begin position="239"/>
        <end position="252"/>
    </location>
</feature>
<feature type="region of interest" description="Disordered" evidence="1">
    <location>
        <begin position="284"/>
        <end position="328"/>
    </location>
</feature>
<dbReference type="OrthoDB" id="10368767at2759"/>
<feature type="compositionally biased region" description="Basic and acidic residues" evidence="1">
    <location>
        <begin position="181"/>
        <end position="192"/>
    </location>
</feature>
<sequence>MQFVTAKLTFDENPNNLAPRMPWPRDREFYTSQIAKPTYTSREPLPVQLTLSSEQADAVLTSPQTPKRKLSLKSESVQRTEQQCFDAHKKKSYGNSFNLSAKVWFLNDQLTLVLDPLNRPREVSSKQQRRRSSILRALGRGGIPADASVDQRRKSSLIPLLDEPGSTDQQGVRRKSSILDAIKRRSSKDSHSTESTAVPEQSPPQHKEERPTFNLNWHGSDHGQEQAPKPESDPKAPVESSQQPRRWSTQDNDLTEHRPFPLYINNKALTSINIPFSKITSIHTTQLKRDDPNSSMTPPGSPKTRKASVAFEVPTKEREQPRPVEGSRNIASKPATIEIEVHDPENTKPNSANGTISIEFWDTLSGQVEADIVLKYIEMVRMNNNTAPKNIKRAAENLVEKESQGGHAQPA</sequence>
<evidence type="ECO:0000313" key="3">
    <source>
        <dbReference type="Proteomes" id="UP000310189"/>
    </source>
</evidence>
<feature type="compositionally biased region" description="Basic and acidic residues" evidence="1">
    <location>
        <begin position="219"/>
        <end position="236"/>
    </location>
</feature>
<dbReference type="Proteomes" id="UP000310189">
    <property type="component" value="Unassembled WGS sequence"/>
</dbReference>